<dbReference type="Pfam" id="PF13579">
    <property type="entry name" value="Glyco_trans_4_4"/>
    <property type="match status" value="1"/>
</dbReference>
<gene>
    <name evidence="3" type="ORF">CBA19CS42_14415</name>
</gene>
<evidence type="ECO:0000313" key="3">
    <source>
        <dbReference type="EMBL" id="GJH25721.1"/>
    </source>
</evidence>
<protein>
    <submittedName>
        <fullName evidence="3">Glycosyltransferase</fullName>
    </submittedName>
</protein>
<dbReference type="SUPFAM" id="SSF53756">
    <property type="entry name" value="UDP-Glycosyltransferase/glycogen phosphorylase"/>
    <property type="match status" value="1"/>
</dbReference>
<dbReference type="Gene3D" id="3.40.50.2000">
    <property type="entry name" value="Glycogen Phosphorylase B"/>
    <property type="match status" value="2"/>
</dbReference>
<name>A0AA37IFD5_9BURK</name>
<comment type="caution">
    <text evidence="3">The sequence shown here is derived from an EMBL/GenBank/DDBJ whole genome shotgun (WGS) entry which is preliminary data.</text>
</comment>
<dbReference type="PANTHER" id="PTHR12526:SF637">
    <property type="entry name" value="GLYCOSYLTRANSFERASE EPSF-RELATED"/>
    <property type="match status" value="1"/>
</dbReference>
<proteinExistence type="predicted"/>
<sequence>MMISANGVFQADQPLRWLSGANAVLGGLGKRMRQHDSPFILGWLARITNHRRTSLKTLHIIPSLEARYGGPAEALKRLATELRLSGHTVDIVCLDSSVHADKTDDGAFDRVVRLGHYAGKYALSLRLIRWLKQHGRQYDGIVVDGIWQFHSAAAVFSLRPGNIPYFVMPHGMLDPWFNVGKPLKYAKKLIYWLFVERHVVNGAKGVLFTTESERELARKAFPLYRARETTMTIGTAPPPSIGTTEIERWHAPGESGNKKLILFLGRIHEKKGCDLLIRSFHEIKDAAADYRLVIAGPDNDGLAVKLRREAEQLGLSGRITWLDMVKGTDKWSLLQAADVMILPSHQENFGVVVVEALACGVPVLLTDKVGIWQEVVGDGAGLADEDTQQGITRLLMQWTCLPEDTKTAMRVAAKQCFEDRFHVSRVAQNYIALMSGRIA</sequence>
<accession>A0AA37IFD5</accession>
<organism evidence="3 4">
    <name type="scientific">Caballeronia novacaledonica</name>
    <dbReference type="NCBI Taxonomy" id="1544861"/>
    <lineage>
        <taxon>Bacteria</taxon>
        <taxon>Pseudomonadati</taxon>
        <taxon>Pseudomonadota</taxon>
        <taxon>Betaproteobacteria</taxon>
        <taxon>Burkholderiales</taxon>
        <taxon>Burkholderiaceae</taxon>
        <taxon>Caballeronia</taxon>
    </lineage>
</organism>
<dbReference type="GO" id="GO:0016757">
    <property type="term" value="F:glycosyltransferase activity"/>
    <property type="evidence" value="ECO:0007669"/>
    <property type="project" value="InterPro"/>
</dbReference>
<dbReference type="EMBL" id="BPUS01000004">
    <property type="protein sequence ID" value="GJH25721.1"/>
    <property type="molecule type" value="Genomic_DNA"/>
</dbReference>
<dbReference type="Proteomes" id="UP001055111">
    <property type="component" value="Unassembled WGS sequence"/>
</dbReference>
<dbReference type="InterPro" id="IPR001296">
    <property type="entry name" value="Glyco_trans_1"/>
</dbReference>
<dbReference type="InterPro" id="IPR028098">
    <property type="entry name" value="Glyco_trans_4-like_N"/>
</dbReference>
<evidence type="ECO:0000313" key="4">
    <source>
        <dbReference type="Proteomes" id="UP001055111"/>
    </source>
</evidence>
<dbReference type="AlphaFoldDB" id="A0AA37IFD5"/>
<feature type="domain" description="Glycosyltransferase subfamily 4-like N-terminal" evidence="2">
    <location>
        <begin position="69"/>
        <end position="227"/>
    </location>
</feature>
<evidence type="ECO:0000259" key="2">
    <source>
        <dbReference type="Pfam" id="PF13579"/>
    </source>
</evidence>
<reference evidence="3" key="1">
    <citation type="submission" date="2022-09" db="EMBL/GenBank/DDBJ databases">
        <title>Isolation and characterization of 3-chlorobenzoate degrading bacteria from soils in Shizuoka.</title>
        <authorList>
            <person name="Ifat A."/>
            <person name="Ogawa N."/>
            <person name="Kimbara K."/>
            <person name="Moriuchi R."/>
            <person name="Dohra H."/>
            <person name="Shintani M."/>
        </authorList>
    </citation>
    <scope>NUCLEOTIDE SEQUENCE</scope>
    <source>
        <strain evidence="3">19CS4-2</strain>
    </source>
</reference>
<feature type="domain" description="Glycosyl transferase family 1" evidence="1">
    <location>
        <begin position="253"/>
        <end position="399"/>
    </location>
</feature>
<dbReference type="Pfam" id="PF00534">
    <property type="entry name" value="Glycos_transf_1"/>
    <property type="match status" value="1"/>
</dbReference>
<dbReference type="PANTHER" id="PTHR12526">
    <property type="entry name" value="GLYCOSYLTRANSFERASE"/>
    <property type="match status" value="1"/>
</dbReference>
<evidence type="ECO:0000259" key="1">
    <source>
        <dbReference type="Pfam" id="PF00534"/>
    </source>
</evidence>